<accession>A0A178A2M8</accession>
<dbReference type="OrthoDB" id="2850014at2"/>
<dbReference type="SUPFAM" id="SSF53448">
    <property type="entry name" value="Nucleotide-diphospho-sugar transferases"/>
    <property type="match status" value="1"/>
</dbReference>
<dbReference type="Proteomes" id="UP000077881">
    <property type="component" value="Unassembled WGS sequence"/>
</dbReference>
<feature type="domain" description="Glycosyltransferase 2-like" evidence="1">
    <location>
        <begin position="5"/>
        <end position="165"/>
    </location>
</feature>
<comment type="caution">
    <text evidence="2">The sequence shown here is derived from an EMBL/GenBank/DDBJ whole genome shotgun (WGS) entry which is preliminary data.</text>
</comment>
<keyword evidence="2" id="KW-0808">Transferase</keyword>
<sequence length="255" mass="30379">MPKISVIMTSYNKPEYIKDAISAILRQTERDFELLLMDDNSDEQTQEVIAPFLIDNRIRFFKSDIQTVQERVEKTRYAVLINQALEMAKGKYITYATDDNVYHPNRLKKMVQYLNQHAHAQIVYSGSKTIYLDQNGHKTKEVTRPATSITWMAPCALDHCAIMHRASILPHIKEKWGSYWDEDPQFYRIGDARFFWRLNQEWPFYPINEVLDENYITTSSIHYKLFSAEQDEFTRLLPTQRNCKELREDLRKRRR</sequence>
<dbReference type="PANTHER" id="PTHR43685:SF2">
    <property type="entry name" value="GLYCOSYLTRANSFERASE 2-LIKE DOMAIN-CONTAINING PROTEIN"/>
    <property type="match status" value="1"/>
</dbReference>
<keyword evidence="3" id="KW-1185">Reference proteome</keyword>
<organism evidence="2 3">
    <name type="scientific">Lederbergia galactosidilytica</name>
    <dbReference type="NCBI Taxonomy" id="217031"/>
    <lineage>
        <taxon>Bacteria</taxon>
        <taxon>Bacillati</taxon>
        <taxon>Bacillota</taxon>
        <taxon>Bacilli</taxon>
        <taxon>Bacillales</taxon>
        <taxon>Bacillaceae</taxon>
        <taxon>Lederbergia</taxon>
    </lineage>
</organism>
<dbReference type="InterPro" id="IPR001173">
    <property type="entry name" value="Glyco_trans_2-like"/>
</dbReference>
<name>A0A178A2M8_9BACI</name>
<dbReference type="AlphaFoldDB" id="A0A178A2M8"/>
<reference evidence="2 3" key="1">
    <citation type="submission" date="2015-05" db="EMBL/GenBank/DDBJ databases">
        <title>Comparison of genome.</title>
        <authorList>
            <person name="Zheng Z."/>
            <person name="Sun M."/>
        </authorList>
    </citation>
    <scope>NUCLEOTIDE SEQUENCE [LARGE SCALE GENOMIC DNA]</scope>
    <source>
        <strain evidence="2 3">G25-74</strain>
    </source>
</reference>
<dbReference type="RefSeq" id="WP_057985883.1">
    <property type="nucleotide sequence ID" value="NZ_JAGGKH010000032.1"/>
</dbReference>
<dbReference type="PATRIC" id="fig|217031.6.peg.931"/>
<dbReference type="STRING" id="217031.ABB05_04290"/>
<protein>
    <submittedName>
        <fullName evidence="2">Glycosyl transferase</fullName>
    </submittedName>
</protein>
<dbReference type="InterPro" id="IPR029044">
    <property type="entry name" value="Nucleotide-diphossugar_trans"/>
</dbReference>
<dbReference type="EMBL" id="LDJR01000026">
    <property type="protein sequence ID" value="OAK74342.1"/>
    <property type="molecule type" value="Genomic_DNA"/>
</dbReference>
<dbReference type="InterPro" id="IPR050834">
    <property type="entry name" value="Glycosyltransf_2"/>
</dbReference>
<dbReference type="GO" id="GO:0016740">
    <property type="term" value="F:transferase activity"/>
    <property type="evidence" value="ECO:0007669"/>
    <property type="project" value="UniProtKB-KW"/>
</dbReference>
<dbReference type="Pfam" id="PF00535">
    <property type="entry name" value="Glycos_transf_2"/>
    <property type="match status" value="1"/>
</dbReference>
<proteinExistence type="predicted"/>
<dbReference type="Gene3D" id="3.90.550.10">
    <property type="entry name" value="Spore Coat Polysaccharide Biosynthesis Protein SpsA, Chain A"/>
    <property type="match status" value="1"/>
</dbReference>
<gene>
    <name evidence="2" type="ORF">ABB05_04290</name>
</gene>
<evidence type="ECO:0000313" key="2">
    <source>
        <dbReference type="EMBL" id="OAK74342.1"/>
    </source>
</evidence>
<evidence type="ECO:0000313" key="3">
    <source>
        <dbReference type="Proteomes" id="UP000077881"/>
    </source>
</evidence>
<dbReference type="CDD" id="cd00761">
    <property type="entry name" value="Glyco_tranf_GTA_type"/>
    <property type="match status" value="1"/>
</dbReference>
<dbReference type="PANTHER" id="PTHR43685">
    <property type="entry name" value="GLYCOSYLTRANSFERASE"/>
    <property type="match status" value="1"/>
</dbReference>
<evidence type="ECO:0000259" key="1">
    <source>
        <dbReference type="Pfam" id="PF00535"/>
    </source>
</evidence>